<name>A0A3Q2EJX6_CYPVA</name>
<dbReference type="GO" id="GO:0004867">
    <property type="term" value="F:serine-type endopeptidase inhibitor activity"/>
    <property type="evidence" value="ECO:0007669"/>
    <property type="project" value="UniProtKB-KW"/>
</dbReference>
<evidence type="ECO:0000313" key="10">
    <source>
        <dbReference type="Ensembl" id="ENSCVAP00000032174.1"/>
    </source>
</evidence>
<dbReference type="OMA" id="WWILCAV"/>
<dbReference type="GO" id="GO:0007596">
    <property type="term" value="P:blood coagulation"/>
    <property type="evidence" value="ECO:0007669"/>
    <property type="project" value="UniProtKB-KW"/>
</dbReference>
<reference evidence="10" key="1">
    <citation type="submission" date="2025-08" db="UniProtKB">
        <authorList>
            <consortium name="Ensembl"/>
        </authorList>
    </citation>
    <scope>IDENTIFICATION</scope>
</reference>
<keyword evidence="8" id="KW-0732">Signal</keyword>
<dbReference type="AlphaFoldDB" id="A0A3Q2EJX6"/>
<keyword evidence="5" id="KW-0094">Blood coagulation</keyword>
<dbReference type="PRINTS" id="PR00759">
    <property type="entry name" value="BASICPTASE"/>
</dbReference>
<dbReference type="CDD" id="cd00109">
    <property type="entry name" value="Kunitz-type"/>
    <property type="match status" value="1"/>
</dbReference>
<dbReference type="CTD" id="359833"/>
<evidence type="ECO:0000256" key="7">
    <source>
        <dbReference type="ARBA" id="ARBA00023180"/>
    </source>
</evidence>
<dbReference type="Proteomes" id="UP000265020">
    <property type="component" value="Unassembled WGS sequence"/>
</dbReference>
<dbReference type="InterPro" id="IPR050098">
    <property type="entry name" value="TFPI/VKTCI-like"/>
</dbReference>
<reference evidence="10" key="2">
    <citation type="submission" date="2025-09" db="UniProtKB">
        <authorList>
            <consortium name="Ensembl"/>
        </authorList>
    </citation>
    <scope>IDENTIFICATION</scope>
</reference>
<dbReference type="PROSITE" id="PS50279">
    <property type="entry name" value="BPTI_KUNITZ_2"/>
    <property type="match status" value="3"/>
</dbReference>
<dbReference type="PIRSF" id="PIRSF001620">
    <property type="entry name" value="TFPI"/>
    <property type="match status" value="1"/>
</dbReference>
<evidence type="ECO:0000256" key="4">
    <source>
        <dbReference type="ARBA" id="ARBA00022900"/>
    </source>
</evidence>
<accession>A0A3Q2EJX6</accession>
<dbReference type="GeneID" id="107086197"/>
<dbReference type="PANTHER" id="PTHR10083">
    <property type="entry name" value="KUNITZ-TYPE PROTEASE INHIBITOR-RELATED"/>
    <property type="match status" value="1"/>
</dbReference>
<organism evidence="10 11">
    <name type="scientific">Cyprinodon variegatus</name>
    <name type="common">Sheepshead minnow</name>
    <dbReference type="NCBI Taxonomy" id="28743"/>
    <lineage>
        <taxon>Eukaryota</taxon>
        <taxon>Metazoa</taxon>
        <taxon>Chordata</taxon>
        <taxon>Craniata</taxon>
        <taxon>Vertebrata</taxon>
        <taxon>Euteleostomi</taxon>
        <taxon>Actinopterygii</taxon>
        <taxon>Neopterygii</taxon>
        <taxon>Teleostei</taxon>
        <taxon>Neoteleostei</taxon>
        <taxon>Acanthomorphata</taxon>
        <taxon>Ovalentaria</taxon>
        <taxon>Atherinomorphae</taxon>
        <taxon>Cyprinodontiformes</taxon>
        <taxon>Cyprinodontidae</taxon>
        <taxon>Cyprinodon</taxon>
    </lineage>
</organism>
<dbReference type="InterPro" id="IPR002223">
    <property type="entry name" value="Kunitz_BPTI"/>
</dbReference>
<dbReference type="InterPro" id="IPR008296">
    <property type="entry name" value="TFPI-like"/>
</dbReference>
<dbReference type="Gene3D" id="4.10.410.10">
    <property type="entry name" value="Pancreatic trypsin inhibitor Kunitz domain"/>
    <property type="match status" value="3"/>
</dbReference>
<evidence type="ECO:0000256" key="8">
    <source>
        <dbReference type="SAM" id="SignalP"/>
    </source>
</evidence>
<feature type="domain" description="BPTI/Kunitz inhibitor" evidence="9">
    <location>
        <begin position="235"/>
        <end position="285"/>
    </location>
</feature>
<dbReference type="SUPFAM" id="SSF57362">
    <property type="entry name" value="BPTI-like"/>
    <property type="match status" value="3"/>
</dbReference>
<evidence type="ECO:0000256" key="2">
    <source>
        <dbReference type="ARBA" id="ARBA00022696"/>
    </source>
</evidence>
<dbReference type="FunFam" id="4.10.410.10:FF:000004">
    <property type="entry name" value="Tissue factor pathway inhibitor"/>
    <property type="match status" value="2"/>
</dbReference>
<feature type="signal peptide" evidence="8">
    <location>
        <begin position="1"/>
        <end position="30"/>
    </location>
</feature>
<dbReference type="InterPro" id="IPR020901">
    <property type="entry name" value="Prtase_inh_Kunz-CS"/>
</dbReference>
<feature type="domain" description="BPTI/Kunitz inhibitor" evidence="9">
    <location>
        <begin position="108"/>
        <end position="158"/>
    </location>
</feature>
<evidence type="ECO:0000256" key="1">
    <source>
        <dbReference type="ARBA" id="ARBA00022690"/>
    </source>
</evidence>
<feature type="chain" id="PRO_5018778722" evidence="8">
    <location>
        <begin position="31"/>
        <end position="321"/>
    </location>
</feature>
<evidence type="ECO:0000313" key="11">
    <source>
        <dbReference type="Proteomes" id="UP000265020"/>
    </source>
</evidence>
<proteinExistence type="predicted"/>
<evidence type="ECO:0000256" key="5">
    <source>
        <dbReference type="ARBA" id="ARBA00023084"/>
    </source>
</evidence>
<evidence type="ECO:0000256" key="3">
    <source>
        <dbReference type="ARBA" id="ARBA00022737"/>
    </source>
</evidence>
<dbReference type="KEGG" id="cvg:107086197"/>
<sequence length="321" mass="36274">MNSSSSSMLVFRSWILCAAWFSCLFSSASCRHGRDHGGNPDPIIFNELCALKDESGPCKALKQRYFFDVNSGGCELFEYGGCQGNANNFETLEECEEACVVSKDKNPCHLPQAVGPCRGLVKRFFFDTATQQCKQFYYGGCFGNANNFRSMTECQRRCENPDAPTVSTETPVITVRKPIMVQPDIVKEVRILSEPQVQLNVSAEPQNEVRILNEPEVQLNVSTQPQNDFSTSDICFSPIDTGTCSLALKRYAYNPETKRCQMFVYSGCGGNHNNFHSRKHCYHKCIRGKKGRRSWMIPIRKKNINRVLNRSIRTLSPVELQ</sequence>
<keyword evidence="4" id="KW-0722">Serine protease inhibitor</keyword>
<protein>
    <submittedName>
        <fullName evidence="10">Tissue factor pathway inhibitor-like</fullName>
    </submittedName>
</protein>
<dbReference type="PROSITE" id="PS00280">
    <property type="entry name" value="BPTI_KUNITZ_1"/>
    <property type="match status" value="3"/>
</dbReference>
<keyword evidence="2" id="KW-0356">Hemostasis</keyword>
<keyword evidence="11" id="KW-1185">Reference proteome</keyword>
<dbReference type="PANTHER" id="PTHR10083:SF377">
    <property type="entry name" value="TISSUE FACTOR PATHWAY INHIBITOR"/>
    <property type="match status" value="1"/>
</dbReference>
<dbReference type="RefSeq" id="XP_015232468.1">
    <property type="nucleotide sequence ID" value="XM_015376982.1"/>
</dbReference>
<feature type="domain" description="BPTI/Kunitz inhibitor" evidence="9">
    <location>
        <begin position="49"/>
        <end position="99"/>
    </location>
</feature>
<dbReference type="GO" id="GO:0005615">
    <property type="term" value="C:extracellular space"/>
    <property type="evidence" value="ECO:0007669"/>
    <property type="project" value="TreeGrafter"/>
</dbReference>
<dbReference type="InterPro" id="IPR036880">
    <property type="entry name" value="Kunitz_BPTI_sf"/>
</dbReference>
<dbReference type="GeneTree" id="ENSGT00940000165273"/>
<evidence type="ECO:0000256" key="6">
    <source>
        <dbReference type="ARBA" id="ARBA00023157"/>
    </source>
</evidence>
<dbReference type="STRING" id="28743.ENSCVAP00000032174"/>
<keyword evidence="7" id="KW-0325">Glycoprotein</keyword>
<evidence type="ECO:0000259" key="9">
    <source>
        <dbReference type="PROSITE" id="PS50279"/>
    </source>
</evidence>
<dbReference type="SMART" id="SM00131">
    <property type="entry name" value="KU"/>
    <property type="match status" value="3"/>
</dbReference>
<keyword evidence="6" id="KW-1015">Disulfide bond</keyword>
<keyword evidence="1" id="KW-0646">Protease inhibitor</keyword>
<dbReference type="Ensembl" id="ENSCVAT00000027732.1">
    <property type="protein sequence ID" value="ENSCVAP00000032174.1"/>
    <property type="gene ID" value="ENSCVAG00000022015.1"/>
</dbReference>
<keyword evidence="3" id="KW-0677">Repeat</keyword>
<dbReference type="Pfam" id="PF00014">
    <property type="entry name" value="Kunitz_BPTI"/>
    <property type="match status" value="3"/>
</dbReference>
<dbReference type="OrthoDB" id="5950222at2759"/>